<gene>
    <name evidence="2" type="ORF">Pan181_45300</name>
</gene>
<keyword evidence="1" id="KW-1133">Transmembrane helix</keyword>
<evidence type="ECO:0000256" key="1">
    <source>
        <dbReference type="SAM" id="Phobius"/>
    </source>
</evidence>
<proteinExistence type="predicted"/>
<accession>A0A518AU97</accession>
<dbReference type="KEGG" id="amuc:Pan181_45300"/>
<dbReference type="AlphaFoldDB" id="A0A518AU97"/>
<name>A0A518AU97_9BACT</name>
<keyword evidence="1" id="KW-0472">Membrane</keyword>
<organism evidence="2 3">
    <name type="scientific">Aeoliella mucimassa</name>
    <dbReference type="NCBI Taxonomy" id="2527972"/>
    <lineage>
        <taxon>Bacteria</taxon>
        <taxon>Pseudomonadati</taxon>
        <taxon>Planctomycetota</taxon>
        <taxon>Planctomycetia</taxon>
        <taxon>Pirellulales</taxon>
        <taxon>Lacipirellulaceae</taxon>
        <taxon>Aeoliella</taxon>
    </lineage>
</organism>
<feature type="transmembrane region" description="Helical" evidence="1">
    <location>
        <begin position="141"/>
        <end position="164"/>
    </location>
</feature>
<feature type="transmembrane region" description="Helical" evidence="1">
    <location>
        <begin position="29"/>
        <end position="52"/>
    </location>
</feature>
<evidence type="ECO:0000313" key="2">
    <source>
        <dbReference type="EMBL" id="QDU58297.1"/>
    </source>
</evidence>
<feature type="transmembrane region" description="Helical" evidence="1">
    <location>
        <begin position="58"/>
        <end position="82"/>
    </location>
</feature>
<sequence length="171" mass="18687">MLFTPLAFMSYLFVWLIARTTLRQTHLLVIAGVAGGLAAFVPTMSVAGLMIYDGQGGWILRLLLGPACATLCCQIGAVWASLPAIASNREDSSNRTRRTSVPDQQQEQQTLRFEIRQLLIATAWVAALLGVLKAMNLLVPWFAAIVAGWLVYQAVTLAIVIVVVKKVRGYE</sequence>
<keyword evidence="1" id="KW-0812">Transmembrane</keyword>
<keyword evidence="3" id="KW-1185">Reference proteome</keyword>
<dbReference type="Proteomes" id="UP000315750">
    <property type="component" value="Chromosome"/>
</dbReference>
<protein>
    <submittedName>
        <fullName evidence="2">Uncharacterized protein</fullName>
    </submittedName>
</protein>
<evidence type="ECO:0000313" key="3">
    <source>
        <dbReference type="Proteomes" id="UP000315750"/>
    </source>
</evidence>
<reference evidence="2 3" key="1">
    <citation type="submission" date="2019-02" db="EMBL/GenBank/DDBJ databases">
        <title>Deep-cultivation of Planctomycetes and their phenomic and genomic characterization uncovers novel biology.</title>
        <authorList>
            <person name="Wiegand S."/>
            <person name="Jogler M."/>
            <person name="Boedeker C."/>
            <person name="Pinto D."/>
            <person name="Vollmers J."/>
            <person name="Rivas-Marin E."/>
            <person name="Kohn T."/>
            <person name="Peeters S.H."/>
            <person name="Heuer A."/>
            <person name="Rast P."/>
            <person name="Oberbeckmann S."/>
            <person name="Bunk B."/>
            <person name="Jeske O."/>
            <person name="Meyerdierks A."/>
            <person name="Storesund J.E."/>
            <person name="Kallscheuer N."/>
            <person name="Luecker S."/>
            <person name="Lage O.M."/>
            <person name="Pohl T."/>
            <person name="Merkel B.J."/>
            <person name="Hornburger P."/>
            <person name="Mueller R.-W."/>
            <person name="Bruemmer F."/>
            <person name="Labrenz M."/>
            <person name="Spormann A.M."/>
            <person name="Op den Camp H."/>
            <person name="Overmann J."/>
            <person name="Amann R."/>
            <person name="Jetten M.S.M."/>
            <person name="Mascher T."/>
            <person name="Medema M.H."/>
            <person name="Devos D.P."/>
            <person name="Kaster A.-K."/>
            <person name="Ovreas L."/>
            <person name="Rohde M."/>
            <person name="Galperin M.Y."/>
            <person name="Jogler C."/>
        </authorList>
    </citation>
    <scope>NUCLEOTIDE SEQUENCE [LARGE SCALE GENOMIC DNA]</scope>
    <source>
        <strain evidence="2 3">Pan181</strain>
    </source>
</reference>
<feature type="transmembrane region" description="Helical" evidence="1">
    <location>
        <begin position="118"/>
        <end position="135"/>
    </location>
</feature>
<dbReference type="EMBL" id="CP036278">
    <property type="protein sequence ID" value="QDU58297.1"/>
    <property type="molecule type" value="Genomic_DNA"/>
</dbReference>